<gene>
    <name evidence="1" type="ORF">DN052_08825</name>
</gene>
<accession>A0A2W1KDI0</accession>
<dbReference type="RefSeq" id="WP_009562708.1">
    <property type="nucleotide sequence ID" value="NZ_AP025160.1"/>
</dbReference>
<comment type="caution">
    <text evidence="1">The sequence shown here is derived from an EMBL/GenBank/DDBJ whole genome shotgun (WGS) entry which is preliminary data.</text>
</comment>
<evidence type="ECO:0000313" key="2">
    <source>
        <dbReference type="Proteomes" id="UP000248886"/>
    </source>
</evidence>
<protein>
    <submittedName>
        <fullName evidence="1">Uncharacterized protein</fullName>
    </submittedName>
</protein>
<sequence>MMVAEIPKNRLVQAVAAGGMDLGEDSSYKTPEDWIGKGGLTKQLVERALQTETVEHLGYAKSRRSFQDE</sequence>
<evidence type="ECO:0000313" key="1">
    <source>
        <dbReference type="EMBL" id="PZD80545.1"/>
    </source>
</evidence>
<proteinExistence type="predicted"/>
<reference evidence="1 2" key="1">
    <citation type="submission" date="2018-06" db="EMBL/GenBank/DDBJ databases">
        <title>Draft sequence of Acidithiobacillus ferrooxidans CCM 4253.</title>
        <authorList>
            <person name="Moya-Beltran A."/>
            <person name="Castro M."/>
            <person name="Covarrubias P.C."/>
            <person name="Issotta F."/>
            <person name="Janiczek O."/>
            <person name="Mandl M."/>
            <person name="Kucera J."/>
            <person name="Quatrini R."/>
        </authorList>
    </citation>
    <scope>NUCLEOTIDE SEQUENCE [LARGE SCALE GENOMIC DNA]</scope>
    <source>
        <strain evidence="1 2">CCM 4253</strain>
    </source>
</reference>
<dbReference type="OrthoDB" id="165209at2"/>
<organism evidence="1 2">
    <name type="scientific">Acidithiobacillus ferrooxidans</name>
    <name type="common">Thiobacillus ferrooxidans</name>
    <dbReference type="NCBI Taxonomy" id="920"/>
    <lineage>
        <taxon>Bacteria</taxon>
        <taxon>Pseudomonadati</taxon>
        <taxon>Pseudomonadota</taxon>
        <taxon>Acidithiobacillia</taxon>
        <taxon>Acidithiobacillales</taxon>
        <taxon>Acidithiobacillaceae</taxon>
        <taxon>Acidithiobacillus</taxon>
    </lineage>
</organism>
<dbReference type="GeneID" id="65281555"/>
<dbReference type="AlphaFoldDB" id="A0A2W1KDI0"/>
<dbReference type="Proteomes" id="UP000248886">
    <property type="component" value="Unassembled WGS sequence"/>
</dbReference>
<dbReference type="EMBL" id="QKQP01000005">
    <property type="protein sequence ID" value="PZD80545.1"/>
    <property type="molecule type" value="Genomic_DNA"/>
</dbReference>
<name>A0A2W1KDI0_ACIFR</name>